<proteinExistence type="predicted"/>
<sequence length="89" mass="10142">MSFRRLEDKLPSHTLAVSDSDFQSLPRPELNLISERCGGWKEPFSGNKTQFLLLSGCQKYFCTHGSDFSVSFYAKISPIDLNPKVKREI</sequence>
<accession>A0AAV4XIV0</accession>
<name>A0AAV4XIV0_CAEEX</name>
<organism evidence="1 2">
    <name type="scientific">Caerostris extrusa</name>
    <name type="common">Bark spider</name>
    <name type="synonym">Caerostris bankana</name>
    <dbReference type="NCBI Taxonomy" id="172846"/>
    <lineage>
        <taxon>Eukaryota</taxon>
        <taxon>Metazoa</taxon>
        <taxon>Ecdysozoa</taxon>
        <taxon>Arthropoda</taxon>
        <taxon>Chelicerata</taxon>
        <taxon>Arachnida</taxon>
        <taxon>Araneae</taxon>
        <taxon>Araneomorphae</taxon>
        <taxon>Entelegynae</taxon>
        <taxon>Araneoidea</taxon>
        <taxon>Araneidae</taxon>
        <taxon>Caerostris</taxon>
    </lineage>
</organism>
<evidence type="ECO:0000313" key="2">
    <source>
        <dbReference type="Proteomes" id="UP001054945"/>
    </source>
</evidence>
<evidence type="ECO:0000313" key="1">
    <source>
        <dbReference type="EMBL" id="GIY93724.1"/>
    </source>
</evidence>
<dbReference type="EMBL" id="BPLR01000296">
    <property type="protein sequence ID" value="GIY93724.1"/>
    <property type="molecule type" value="Genomic_DNA"/>
</dbReference>
<comment type="caution">
    <text evidence="1">The sequence shown here is derived from an EMBL/GenBank/DDBJ whole genome shotgun (WGS) entry which is preliminary data.</text>
</comment>
<protein>
    <submittedName>
        <fullName evidence="1">Uncharacterized protein</fullName>
    </submittedName>
</protein>
<dbReference type="AlphaFoldDB" id="A0AAV4XIV0"/>
<gene>
    <name evidence="1" type="ORF">CEXT_375321</name>
</gene>
<reference evidence="1 2" key="1">
    <citation type="submission" date="2021-06" db="EMBL/GenBank/DDBJ databases">
        <title>Caerostris extrusa draft genome.</title>
        <authorList>
            <person name="Kono N."/>
            <person name="Arakawa K."/>
        </authorList>
    </citation>
    <scope>NUCLEOTIDE SEQUENCE [LARGE SCALE GENOMIC DNA]</scope>
</reference>
<keyword evidence="2" id="KW-1185">Reference proteome</keyword>
<dbReference type="Proteomes" id="UP001054945">
    <property type="component" value="Unassembled WGS sequence"/>
</dbReference>